<feature type="region of interest" description="Disordered" evidence="1">
    <location>
        <begin position="55"/>
        <end position="77"/>
    </location>
</feature>
<evidence type="ECO:0000313" key="3">
    <source>
        <dbReference type="Proteomes" id="UP000662314"/>
    </source>
</evidence>
<protein>
    <submittedName>
        <fullName evidence="2">Uncharacterized protein</fullName>
    </submittedName>
</protein>
<proteinExistence type="predicted"/>
<evidence type="ECO:0000313" key="2">
    <source>
        <dbReference type="EMBL" id="MBH8574531.1"/>
    </source>
</evidence>
<accession>A0A8J7I2J6</accession>
<reference evidence="2 3" key="1">
    <citation type="journal article" date="2021" name="Int. J. Syst. Evol. Microbiol.">
        <title>Amazonocrinis nigriterrae gen. nov., sp. nov., Atlanticothrix silvestris gen. nov., sp. nov. and Dendronalium phyllosphericum gen. nov., sp. nov., nostocacean cyanobacteria from Brazilian environments.</title>
        <authorList>
            <person name="Alvarenga D.O."/>
            <person name="Andreote A.P.D."/>
            <person name="Branco L.H.Z."/>
            <person name="Delbaje E."/>
            <person name="Cruz R.B."/>
            <person name="Varani A.M."/>
            <person name="Fiore M.F."/>
        </authorList>
    </citation>
    <scope>NUCLEOTIDE SEQUENCE [LARGE SCALE GENOMIC DNA]</scope>
    <source>
        <strain evidence="2 3">CENA369</strain>
    </source>
</reference>
<name>A0A8J7I2J6_9NOST</name>
<evidence type="ECO:0000256" key="1">
    <source>
        <dbReference type="SAM" id="MobiDB-lite"/>
    </source>
</evidence>
<dbReference type="AlphaFoldDB" id="A0A8J7I2J6"/>
<organism evidence="2 3">
    <name type="scientific">Dendronalium phyllosphericum CENA369</name>
    <dbReference type="NCBI Taxonomy" id="1725256"/>
    <lineage>
        <taxon>Bacteria</taxon>
        <taxon>Bacillati</taxon>
        <taxon>Cyanobacteriota</taxon>
        <taxon>Cyanophyceae</taxon>
        <taxon>Nostocales</taxon>
        <taxon>Nostocaceae</taxon>
        <taxon>Dendronalium</taxon>
        <taxon>Dendronalium phyllosphericum</taxon>
    </lineage>
</organism>
<sequence length="77" mass="8480">MPIDLPKFILQESGVKGTYVKAELITCCDPDFSRYVEKSEGVGCSQAFLFSLHPTPSLNEGLKTSREKSGCDRPDNP</sequence>
<dbReference type="Proteomes" id="UP000662314">
    <property type="component" value="Unassembled WGS sequence"/>
</dbReference>
<feature type="compositionally biased region" description="Basic and acidic residues" evidence="1">
    <location>
        <begin position="63"/>
        <end position="77"/>
    </location>
</feature>
<dbReference type="RefSeq" id="WP_214433338.1">
    <property type="nucleotide sequence ID" value="NZ_JAECZA010000077.1"/>
</dbReference>
<comment type="caution">
    <text evidence="2">The sequence shown here is derived from an EMBL/GenBank/DDBJ whole genome shotgun (WGS) entry which is preliminary data.</text>
</comment>
<keyword evidence="3" id="KW-1185">Reference proteome</keyword>
<dbReference type="EMBL" id="JAECZA010000077">
    <property type="protein sequence ID" value="MBH8574531.1"/>
    <property type="molecule type" value="Genomic_DNA"/>
</dbReference>
<gene>
    <name evidence="2" type="ORF">I8752_16170</name>
</gene>